<sequence>RIPLKSGCIEVSTHSERYTQQCTVSTLINLKPNSAYCLKSCMQAAQILSHEGAEKTITMLDQKLQFTYRKESIVVFPTLVGRMTIRAPMQTSRLLLTAER</sequence>
<comment type="caution">
    <text evidence="1">The sequence shown here is derived from an EMBL/GenBank/DDBJ whole genome shotgun (WGS) entry which is preliminary data.</text>
</comment>
<dbReference type="AlphaFoldDB" id="A0A8T0I902"/>
<feature type="non-terminal residue" evidence="1">
    <location>
        <position position="1"/>
    </location>
</feature>
<dbReference type="EMBL" id="CM026424">
    <property type="protein sequence ID" value="KAG0579429.1"/>
    <property type="molecule type" value="Genomic_DNA"/>
</dbReference>
<protein>
    <submittedName>
        <fullName evidence="1">Uncharacterized protein</fullName>
    </submittedName>
</protein>
<organism evidence="1 2">
    <name type="scientific">Ceratodon purpureus</name>
    <name type="common">Fire moss</name>
    <name type="synonym">Dicranum purpureum</name>
    <dbReference type="NCBI Taxonomy" id="3225"/>
    <lineage>
        <taxon>Eukaryota</taxon>
        <taxon>Viridiplantae</taxon>
        <taxon>Streptophyta</taxon>
        <taxon>Embryophyta</taxon>
        <taxon>Bryophyta</taxon>
        <taxon>Bryophytina</taxon>
        <taxon>Bryopsida</taxon>
        <taxon>Dicranidae</taxon>
        <taxon>Pseudoditrichales</taxon>
        <taxon>Ditrichaceae</taxon>
        <taxon>Ceratodon</taxon>
    </lineage>
</organism>
<name>A0A8T0I902_CERPU</name>
<dbReference type="Proteomes" id="UP000822688">
    <property type="component" value="Chromosome 4"/>
</dbReference>
<evidence type="ECO:0000313" key="1">
    <source>
        <dbReference type="EMBL" id="KAG0579429.1"/>
    </source>
</evidence>
<proteinExistence type="predicted"/>
<reference evidence="1" key="1">
    <citation type="submission" date="2020-06" db="EMBL/GenBank/DDBJ databases">
        <title>WGS assembly of Ceratodon purpureus strain R40.</title>
        <authorList>
            <person name="Carey S.B."/>
            <person name="Jenkins J."/>
            <person name="Shu S."/>
            <person name="Lovell J.T."/>
            <person name="Sreedasyam A."/>
            <person name="Maumus F."/>
            <person name="Tiley G.P."/>
            <person name="Fernandez-Pozo N."/>
            <person name="Barry K."/>
            <person name="Chen C."/>
            <person name="Wang M."/>
            <person name="Lipzen A."/>
            <person name="Daum C."/>
            <person name="Saski C.A."/>
            <person name="Payton A.C."/>
            <person name="Mcbreen J.C."/>
            <person name="Conrad R.E."/>
            <person name="Kollar L.M."/>
            <person name="Olsson S."/>
            <person name="Huttunen S."/>
            <person name="Landis J.B."/>
            <person name="Wickett N.J."/>
            <person name="Johnson M.G."/>
            <person name="Rensing S.A."/>
            <person name="Grimwood J."/>
            <person name="Schmutz J."/>
            <person name="Mcdaniel S.F."/>
        </authorList>
    </citation>
    <scope>NUCLEOTIDE SEQUENCE</scope>
    <source>
        <strain evidence="1">R40</strain>
    </source>
</reference>
<evidence type="ECO:0000313" key="2">
    <source>
        <dbReference type="Proteomes" id="UP000822688"/>
    </source>
</evidence>
<keyword evidence="2" id="KW-1185">Reference proteome</keyword>
<gene>
    <name evidence="1" type="ORF">KC19_4G098300</name>
</gene>
<accession>A0A8T0I902</accession>